<protein>
    <submittedName>
        <fullName evidence="4">Ataxin-10 isoform X1</fullName>
    </submittedName>
</protein>
<dbReference type="Pfam" id="PF09759">
    <property type="entry name" value="Atx10homo_assoc"/>
    <property type="match status" value="1"/>
</dbReference>
<dbReference type="Proteomes" id="UP000790787">
    <property type="component" value="Chromosome 6"/>
</dbReference>
<dbReference type="InterPro" id="IPR011989">
    <property type="entry name" value="ARM-like"/>
</dbReference>
<keyword evidence="2" id="KW-0131">Cell cycle</keyword>
<gene>
    <name evidence="4" type="primary">LOC107759631</name>
</gene>
<dbReference type="OMA" id="CAWESPP"/>
<dbReference type="GO" id="GO:0005829">
    <property type="term" value="C:cytosol"/>
    <property type="evidence" value="ECO:0000318"/>
    <property type="project" value="GO_Central"/>
</dbReference>
<dbReference type="PANTHER" id="PTHR13255:SF0">
    <property type="entry name" value="ATAXIN-10"/>
    <property type="match status" value="1"/>
</dbReference>
<dbReference type="OrthoDB" id="379794at2759"/>
<sequence length="504" mass="56344">MTRESKEREVMDDKFVPELSVPENVTKTLLLVSNSASLEKALEKLIEIAKVPDRRFDLSTKNVVTALLQLCQTLSSPSWRYLLLLSLKALRNMCAGEIRNQNAFLEQRGVETVMDVITSVGLTIDPDCEIIRVGLQLLGNYSVAGREHQCDVWYQMFPHRFLKIARVRSREICDPLCMAIYTCCEGTDGLLTELSSEQGLPILKEIICTSSAVGLREDWLKLLLSKICIEGSYFSSIFFKLHSHPCVKNNDIVTHLAYQFVSEQAHLLSILSEILNEQLEHIVVSHVFALSIFGIFKSSAVVVDFSNRGKDDLPTGSAPIDVLGYSLVILRDICACGHLTSSREEGPKDVVDILVSSGLIELLLDLLRNLEPPTTIRKSMTQDQIKEATSSSSLRCCPYKGFRRDIVAILGNCAYSRRHVQDEIRDKNGILLLLQQCVTDDDNPFLREWGIWCVRNLLEGNAENQGAVADLELQGTADVPELARLGLQVEVDPKTRRAKLVNVA</sequence>
<evidence type="ECO:0000256" key="1">
    <source>
        <dbReference type="ARBA" id="ARBA00022618"/>
    </source>
</evidence>
<evidence type="ECO:0000256" key="2">
    <source>
        <dbReference type="ARBA" id="ARBA00023306"/>
    </source>
</evidence>
<evidence type="ECO:0000313" key="3">
    <source>
        <dbReference type="Proteomes" id="UP000790787"/>
    </source>
</evidence>
<reference evidence="3" key="1">
    <citation type="journal article" date="2014" name="Nat. Commun.">
        <title>The tobacco genome sequence and its comparison with those of tomato and potato.</title>
        <authorList>
            <person name="Sierro N."/>
            <person name="Battey J.N."/>
            <person name="Ouadi S."/>
            <person name="Bakaher N."/>
            <person name="Bovet L."/>
            <person name="Willig A."/>
            <person name="Goepfert S."/>
            <person name="Peitsch M.C."/>
            <person name="Ivanov N.V."/>
        </authorList>
    </citation>
    <scope>NUCLEOTIDE SEQUENCE [LARGE SCALE GENOMIC DNA]</scope>
</reference>
<dbReference type="GO" id="GO:0051301">
    <property type="term" value="P:cell division"/>
    <property type="evidence" value="ECO:0007669"/>
    <property type="project" value="UniProtKB-KW"/>
</dbReference>
<dbReference type="KEGG" id="nta:107759631"/>
<dbReference type="PaxDb" id="4097-A0A1S3WZY5"/>
<dbReference type="STRING" id="4097.A0A1S3WZY5"/>
<dbReference type="InterPro" id="IPR051374">
    <property type="entry name" value="Ataxin-10/CTR86_families"/>
</dbReference>
<dbReference type="GeneID" id="107759631"/>
<accession>A0A1S3WZY5</accession>
<organism evidence="3 4">
    <name type="scientific">Nicotiana tabacum</name>
    <name type="common">Common tobacco</name>
    <dbReference type="NCBI Taxonomy" id="4097"/>
    <lineage>
        <taxon>Eukaryota</taxon>
        <taxon>Viridiplantae</taxon>
        <taxon>Streptophyta</taxon>
        <taxon>Embryophyta</taxon>
        <taxon>Tracheophyta</taxon>
        <taxon>Spermatophyta</taxon>
        <taxon>Magnoliopsida</taxon>
        <taxon>eudicotyledons</taxon>
        <taxon>Gunneridae</taxon>
        <taxon>Pentapetalae</taxon>
        <taxon>asterids</taxon>
        <taxon>lamiids</taxon>
        <taxon>Solanales</taxon>
        <taxon>Solanaceae</taxon>
        <taxon>Nicotianoideae</taxon>
        <taxon>Nicotianeae</taxon>
        <taxon>Nicotiana</taxon>
    </lineage>
</organism>
<dbReference type="RefSeq" id="XP_016433096.1">
    <property type="nucleotide sequence ID" value="XM_016577610.1"/>
</dbReference>
<dbReference type="AlphaFoldDB" id="A0A1S3WZY5"/>
<dbReference type="InterPro" id="IPR016024">
    <property type="entry name" value="ARM-type_fold"/>
</dbReference>
<name>A0A1S3WZY5_TOBAC</name>
<dbReference type="Gene3D" id="1.25.10.10">
    <property type="entry name" value="Leucine-rich Repeat Variant"/>
    <property type="match status" value="2"/>
</dbReference>
<dbReference type="InterPro" id="IPR019156">
    <property type="entry name" value="Ataxin-10_domain"/>
</dbReference>
<keyword evidence="3" id="KW-1185">Reference proteome</keyword>
<keyword evidence="1" id="KW-0132">Cell division</keyword>
<proteinExistence type="predicted"/>
<reference evidence="4" key="2">
    <citation type="submission" date="2025-08" db="UniProtKB">
        <authorList>
            <consortium name="RefSeq"/>
        </authorList>
    </citation>
    <scope>IDENTIFICATION</scope>
</reference>
<dbReference type="SUPFAM" id="SSF48371">
    <property type="entry name" value="ARM repeat"/>
    <property type="match status" value="1"/>
</dbReference>
<dbReference type="PANTHER" id="PTHR13255">
    <property type="entry name" value="ATAXIN-10"/>
    <property type="match status" value="1"/>
</dbReference>
<evidence type="ECO:0000313" key="4">
    <source>
        <dbReference type="RefSeq" id="XP_016433096.1"/>
    </source>
</evidence>